<protein>
    <submittedName>
        <fullName evidence="3">Uncharacterized protein</fullName>
    </submittedName>
</protein>
<evidence type="ECO:0000313" key="4">
    <source>
        <dbReference type="Proteomes" id="UP000190312"/>
    </source>
</evidence>
<evidence type="ECO:0000256" key="2">
    <source>
        <dbReference type="SAM" id="Phobius"/>
    </source>
</evidence>
<sequence length="214" mass="24273">MAGPTSHFFVSLGADQQDAGNTKPPGKQRSALLSHATWQADSMNLNVTDPLPGLLFDSFLDSSGRQSSLNPSNKSRGRRRKMHNDNERPKNIPPYTPMSSLGHELGVMFAFLAACFVIMGLYVFFWRAFERREAQKEKARKERFTRRDVHHERSGIPEKMYDNRRVELPANSRYELPNGYENGERSTNMKMGSAGARVNRAGWVEMDVLGAPRR</sequence>
<accession>A0A1S9DPI2</accession>
<evidence type="ECO:0000313" key="3">
    <source>
        <dbReference type="EMBL" id="OOO10982.1"/>
    </source>
</evidence>
<dbReference type="eggNOG" id="ENOG502T0J0">
    <property type="taxonomic scope" value="Eukaryota"/>
</dbReference>
<reference evidence="3 4" key="1">
    <citation type="submission" date="2016-10" db="EMBL/GenBank/DDBJ databases">
        <title>Genome sequencing of Aspergillus oryzae BCC7051.</title>
        <authorList>
            <person name="Thammarongtham C."/>
            <person name="Vorapreeda T."/>
            <person name="Nookaew I."/>
            <person name="Srisuk T."/>
            <person name="Land M."/>
            <person name="Jeennor S."/>
            <person name="Laoteng K."/>
        </authorList>
    </citation>
    <scope>NUCLEOTIDE SEQUENCE [LARGE SCALE GENOMIC DNA]</scope>
    <source>
        <strain evidence="3 4">BCC7051</strain>
    </source>
</reference>
<feature type="region of interest" description="Disordered" evidence="1">
    <location>
        <begin position="63"/>
        <end position="95"/>
    </location>
</feature>
<dbReference type="AlphaFoldDB" id="A0A1S9DPI2"/>
<name>A0A1S9DPI2_ASPOZ</name>
<feature type="compositionally biased region" description="Polar residues" evidence="1">
    <location>
        <begin position="63"/>
        <end position="74"/>
    </location>
</feature>
<comment type="caution">
    <text evidence="3">The sequence shown here is derived from an EMBL/GenBank/DDBJ whole genome shotgun (WGS) entry which is preliminary data.</text>
</comment>
<keyword evidence="2" id="KW-0472">Membrane</keyword>
<feature type="transmembrane region" description="Helical" evidence="2">
    <location>
        <begin position="105"/>
        <end position="126"/>
    </location>
</feature>
<dbReference type="VEuPathDB" id="FungiDB:AO090012000179"/>
<dbReference type="EMBL" id="MKZY01000003">
    <property type="protein sequence ID" value="OOO10982.1"/>
    <property type="molecule type" value="Genomic_DNA"/>
</dbReference>
<organism evidence="3 4">
    <name type="scientific">Aspergillus oryzae</name>
    <name type="common">Yellow koji mold</name>
    <dbReference type="NCBI Taxonomy" id="5062"/>
    <lineage>
        <taxon>Eukaryota</taxon>
        <taxon>Fungi</taxon>
        <taxon>Dikarya</taxon>
        <taxon>Ascomycota</taxon>
        <taxon>Pezizomycotina</taxon>
        <taxon>Eurotiomycetes</taxon>
        <taxon>Eurotiomycetidae</taxon>
        <taxon>Eurotiales</taxon>
        <taxon>Aspergillaceae</taxon>
        <taxon>Aspergillus</taxon>
        <taxon>Aspergillus subgen. Circumdati</taxon>
    </lineage>
</organism>
<evidence type="ECO:0000256" key="1">
    <source>
        <dbReference type="SAM" id="MobiDB-lite"/>
    </source>
</evidence>
<dbReference type="OrthoDB" id="3436553at2759"/>
<keyword evidence="2" id="KW-1133">Transmembrane helix</keyword>
<keyword evidence="2" id="KW-0812">Transmembrane</keyword>
<gene>
    <name evidence="3" type="ORF">OAory_01074520</name>
</gene>
<dbReference type="Proteomes" id="UP000190312">
    <property type="component" value="Unassembled WGS sequence"/>
</dbReference>
<proteinExistence type="predicted"/>